<gene>
    <name evidence="4" type="ORF">Zmor_027867</name>
</gene>
<dbReference type="Proteomes" id="UP001168821">
    <property type="component" value="Unassembled WGS sequence"/>
</dbReference>
<evidence type="ECO:0000313" key="4">
    <source>
        <dbReference type="EMBL" id="KAJ3641356.1"/>
    </source>
</evidence>
<dbReference type="Pfam" id="PF13855">
    <property type="entry name" value="LRR_8"/>
    <property type="match status" value="1"/>
</dbReference>
<dbReference type="InterPro" id="IPR001611">
    <property type="entry name" value="Leu-rich_rpt"/>
</dbReference>
<evidence type="ECO:0000256" key="3">
    <source>
        <dbReference type="SAM" id="SignalP"/>
    </source>
</evidence>
<dbReference type="Gene3D" id="3.80.10.10">
    <property type="entry name" value="Ribonuclease Inhibitor"/>
    <property type="match status" value="2"/>
</dbReference>
<dbReference type="InterPro" id="IPR003591">
    <property type="entry name" value="Leu-rich_rpt_typical-subtyp"/>
</dbReference>
<protein>
    <submittedName>
        <fullName evidence="4">Uncharacterized protein</fullName>
    </submittedName>
</protein>
<accession>A0AA38HQ08</accession>
<keyword evidence="1" id="KW-0433">Leucine-rich repeat</keyword>
<keyword evidence="3" id="KW-0732">Signal</keyword>
<evidence type="ECO:0000313" key="5">
    <source>
        <dbReference type="Proteomes" id="UP001168821"/>
    </source>
</evidence>
<dbReference type="PANTHER" id="PTHR24366">
    <property type="entry name" value="IG(IMMUNOGLOBULIN) AND LRR(LEUCINE RICH REPEAT) DOMAINS"/>
    <property type="match status" value="1"/>
</dbReference>
<dbReference type="SMART" id="SM00369">
    <property type="entry name" value="LRR_TYP"/>
    <property type="match status" value="3"/>
</dbReference>
<feature type="chain" id="PRO_5041285062" evidence="3">
    <location>
        <begin position="21"/>
        <end position="307"/>
    </location>
</feature>
<dbReference type="EMBL" id="JALNTZ010000009">
    <property type="protein sequence ID" value="KAJ3641356.1"/>
    <property type="molecule type" value="Genomic_DNA"/>
</dbReference>
<dbReference type="AlphaFoldDB" id="A0AA38HQ08"/>
<proteinExistence type="predicted"/>
<dbReference type="SUPFAM" id="SSF52058">
    <property type="entry name" value="L domain-like"/>
    <property type="match status" value="1"/>
</dbReference>
<organism evidence="4 5">
    <name type="scientific">Zophobas morio</name>
    <dbReference type="NCBI Taxonomy" id="2755281"/>
    <lineage>
        <taxon>Eukaryota</taxon>
        <taxon>Metazoa</taxon>
        <taxon>Ecdysozoa</taxon>
        <taxon>Arthropoda</taxon>
        <taxon>Hexapoda</taxon>
        <taxon>Insecta</taxon>
        <taxon>Pterygota</taxon>
        <taxon>Neoptera</taxon>
        <taxon>Endopterygota</taxon>
        <taxon>Coleoptera</taxon>
        <taxon>Polyphaga</taxon>
        <taxon>Cucujiformia</taxon>
        <taxon>Tenebrionidae</taxon>
        <taxon>Zophobas</taxon>
    </lineage>
</organism>
<keyword evidence="2" id="KW-0677">Repeat</keyword>
<evidence type="ECO:0000256" key="2">
    <source>
        <dbReference type="ARBA" id="ARBA00022737"/>
    </source>
</evidence>
<dbReference type="InterPro" id="IPR032675">
    <property type="entry name" value="LRR_dom_sf"/>
</dbReference>
<evidence type="ECO:0000256" key="1">
    <source>
        <dbReference type="ARBA" id="ARBA00022614"/>
    </source>
</evidence>
<dbReference type="PANTHER" id="PTHR24366:SF96">
    <property type="entry name" value="LEUCINE RICH REPEAT CONTAINING 53"/>
    <property type="match status" value="1"/>
</dbReference>
<feature type="signal peptide" evidence="3">
    <location>
        <begin position="1"/>
        <end position="20"/>
    </location>
</feature>
<sequence>MLARSSLIIFLATFVLRVLSENTTSKIKIRYYVTENNQGAIVEINSVNKLETESNASQIVVIHVLEGSLPIIYANDFKGFPLLRNLELPGCEIEEIQPGAFGDNALVSIGLPRNKITTIEDGVFSNLTVQYLDLGRNLIETISPHAFDNMPQLKSLDLNNNKIQIVHREWFKWNPQLSINLAYNQIEHLPNEVFYIQNVSRIDNDLIFEHLVLAGNKIEEWKADFLKGARVRSLDMSTNKLQCLEGNYANLFTALLTDIDDNPWDCECLLKIAKWAVENQRDSRIRMTNSVEICNSTGQFPTMRTLP</sequence>
<comment type="caution">
    <text evidence="4">The sequence shown here is derived from an EMBL/GenBank/DDBJ whole genome shotgun (WGS) entry which is preliminary data.</text>
</comment>
<keyword evidence="5" id="KW-1185">Reference proteome</keyword>
<name>A0AA38HQ08_9CUCU</name>
<reference evidence="4" key="1">
    <citation type="journal article" date="2023" name="G3 (Bethesda)">
        <title>Whole genome assemblies of Zophobas morio and Tenebrio molitor.</title>
        <authorList>
            <person name="Kaur S."/>
            <person name="Stinson S.A."/>
            <person name="diCenzo G.C."/>
        </authorList>
    </citation>
    <scope>NUCLEOTIDE SEQUENCE</scope>
    <source>
        <strain evidence="4">QUZm001</strain>
    </source>
</reference>